<dbReference type="Proteomes" id="UP001201262">
    <property type="component" value="Unassembled WGS sequence"/>
</dbReference>
<dbReference type="InterPro" id="IPR000182">
    <property type="entry name" value="GNAT_dom"/>
</dbReference>
<dbReference type="FunFam" id="3.40.630.30:FF:000047">
    <property type="entry name" value="Acetyltransferase, GNAT family"/>
    <property type="match status" value="1"/>
</dbReference>
<dbReference type="PROSITE" id="PS51186">
    <property type="entry name" value="GNAT"/>
    <property type="match status" value="1"/>
</dbReference>
<dbReference type="GO" id="GO:1990189">
    <property type="term" value="F:protein N-terminal-serine acetyltransferase activity"/>
    <property type="evidence" value="ECO:0007669"/>
    <property type="project" value="TreeGrafter"/>
</dbReference>
<dbReference type="SUPFAM" id="SSF55729">
    <property type="entry name" value="Acyl-CoA N-acyltransferases (Nat)"/>
    <property type="match status" value="1"/>
</dbReference>
<comment type="caution">
    <text evidence="2">The sequence shown here is derived from an EMBL/GenBank/DDBJ whole genome shotgun (WGS) entry which is preliminary data.</text>
</comment>
<dbReference type="InterPro" id="IPR051908">
    <property type="entry name" value="Ribosomal_N-acetyltransferase"/>
</dbReference>
<dbReference type="AlphaFoldDB" id="A0AAD4KSW7"/>
<dbReference type="GO" id="GO:0008999">
    <property type="term" value="F:protein-N-terminal-alanine acetyltransferase activity"/>
    <property type="evidence" value="ECO:0007669"/>
    <property type="project" value="TreeGrafter"/>
</dbReference>
<protein>
    <submittedName>
        <fullName evidence="2">Acetyltransferase, GNAT family</fullName>
    </submittedName>
</protein>
<proteinExistence type="predicted"/>
<dbReference type="InterPro" id="IPR016181">
    <property type="entry name" value="Acyl_CoA_acyltransferase"/>
</dbReference>
<dbReference type="RefSeq" id="XP_046073090.1">
    <property type="nucleotide sequence ID" value="XM_046218148.1"/>
</dbReference>
<dbReference type="PANTHER" id="PTHR43441">
    <property type="entry name" value="RIBOSOMAL-PROTEIN-SERINE ACETYLTRANSFERASE"/>
    <property type="match status" value="1"/>
</dbReference>
<feature type="domain" description="N-acetyltransferase" evidence="1">
    <location>
        <begin position="27"/>
        <end position="191"/>
    </location>
</feature>
<dbReference type="Pfam" id="PF13302">
    <property type="entry name" value="Acetyltransf_3"/>
    <property type="match status" value="1"/>
</dbReference>
<keyword evidence="3" id="KW-1185">Reference proteome</keyword>
<sequence length="233" mass="26381">MNRPLGPPVDATPAPWPSRVTLEGQTVILEPLEESHADALFPHIGGAANAWLWDYMFTDVPSSLAEIRSRIARQAQSKDPFFWAIKVKKHAAQGTAEAEVVGYIAFLAIVPAHRSIEIGHVMYSAALQRTTAATEAIYLLGHYAIRDLGYRRLEWKCNDLNAASRKAAARYGFTFEGVFRQHYISKGRNRDTAWFSILDSEWERGVEAAFEQWLDPGNFDEEGKQKRRLESFR</sequence>
<evidence type="ECO:0000313" key="3">
    <source>
        <dbReference type="Proteomes" id="UP001201262"/>
    </source>
</evidence>
<name>A0AAD4KSW7_9EURO</name>
<reference evidence="2" key="1">
    <citation type="submission" date="2021-12" db="EMBL/GenBank/DDBJ databases">
        <title>Convergent genome expansion in fungi linked to evolution of root-endophyte symbiosis.</title>
        <authorList>
            <consortium name="DOE Joint Genome Institute"/>
            <person name="Ke Y.-H."/>
            <person name="Bonito G."/>
            <person name="Liao H.-L."/>
            <person name="Looney B."/>
            <person name="Rojas-Flechas A."/>
            <person name="Nash J."/>
            <person name="Hameed K."/>
            <person name="Schadt C."/>
            <person name="Martin F."/>
            <person name="Crous P.W."/>
            <person name="Miettinen O."/>
            <person name="Magnuson J.K."/>
            <person name="Labbe J."/>
            <person name="Jacobson D."/>
            <person name="Doktycz M.J."/>
            <person name="Veneault-Fourrey C."/>
            <person name="Kuo A."/>
            <person name="Mondo S."/>
            <person name="Calhoun S."/>
            <person name="Riley R."/>
            <person name="Ohm R."/>
            <person name="LaButti K."/>
            <person name="Andreopoulos B."/>
            <person name="Pangilinan J."/>
            <person name="Nolan M."/>
            <person name="Tritt A."/>
            <person name="Clum A."/>
            <person name="Lipzen A."/>
            <person name="Daum C."/>
            <person name="Barry K."/>
            <person name="Grigoriev I.V."/>
            <person name="Vilgalys R."/>
        </authorList>
    </citation>
    <scope>NUCLEOTIDE SEQUENCE</scope>
    <source>
        <strain evidence="2">PMI_201</strain>
    </source>
</reference>
<dbReference type="GeneID" id="70248435"/>
<evidence type="ECO:0000313" key="2">
    <source>
        <dbReference type="EMBL" id="KAH8698626.1"/>
    </source>
</evidence>
<dbReference type="Gene3D" id="3.40.630.30">
    <property type="match status" value="1"/>
</dbReference>
<evidence type="ECO:0000259" key="1">
    <source>
        <dbReference type="PROSITE" id="PS51186"/>
    </source>
</evidence>
<dbReference type="EMBL" id="JAJTJA010000005">
    <property type="protein sequence ID" value="KAH8698626.1"/>
    <property type="molecule type" value="Genomic_DNA"/>
</dbReference>
<organism evidence="2 3">
    <name type="scientific">Talaromyces proteolyticus</name>
    <dbReference type="NCBI Taxonomy" id="1131652"/>
    <lineage>
        <taxon>Eukaryota</taxon>
        <taxon>Fungi</taxon>
        <taxon>Dikarya</taxon>
        <taxon>Ascomycota</taxon>
        <taxon>Pezizomycotina</taxon>
        <taxon>Eurotiomycetes</taxon>
        <taxon>Eurotiomycetidae</taxon>
        <taxon>Eurotiales</taxon>
        <taxon>Trichocomaceae</taxon>
        <taxon>Talaromyces</taxon>
        <taxon>Talaromyces sect. Bacilispori</taxon>
    </lineage>
</organism>
<accession>A0AAD4KSW7</accession>
<gene>
    <name evidence="2" type="ORF">BGW36DRAFT_396357</name>
</gene>
<dbReference type="PANTHER" id="PTHR43441:SF2">
    <property type="entry name" value="FAMILY ACETYLTRANSFERASE, PUTATIVE (AFU_ORTHOLOGUE AFUA_7G00850)-RELATED"/>
    <property type="match status" value="1"/>
</dbReference>